<feature type="domain" description="Amine oxidase" evidence="6">
    <location>
        <begin position="10"/>
        <end position="467"/>
    </location>
</feature>
<dbReference type="Proteomes" id="UP000186385">
    <property type="component" value="Unassembled WGS sequence"/>
</dbReference>
<dbReference type="Pfam" id="PF01593">
    <property type="entry name" value="Amino_oxidase"/>
    <property type="match status" value="1"/>
</dbReference>
<keyword evidence="10" id="KW-1185">Reference proteome</keyword>
<reference evidence="10" key="2">
    <citation type="submission" date="2017-03" db="EMBL/GenBank/DDBJ databases">
        <title>Bacillus sp. V-88(T) DSM27956, whole genome shotgun sequencing project.</title>
        <authorList>
            <person name="Dastager S.G."/>
            <person name="Neurgaonkar P.S."/>
            <person name="Dharne M.S."/>
        </authorList>
    </citation>
    <scope>NUCLEOTIDE SEQUENCE [LARGE SCALE GENOMIC DNA]</scope>
    <source>
        <strain evidence="10">DSM 25145</strain>
    </source>
</reference>
<evidence type="ECO:0000256" key="2">
    <source>
        <dbReference type="ARBA" id="ARBA00022746"/>
    </source>
</evidence>
<dbReference type="RefSeq" id="WP_045850614.1">
    <property type="nucleotide sequence ID" value="NZ_FTLX01000008.1"/>
</dbReference>
<keyword evidence="3 5" id="KW-0560">Oxidoreductase</keyword>
<accession>A0A1N7AYB1</accession>
<dbReference type="PANTHER" id="PTHR43734">
    <property type="entry name" value="PHYTOENE DESATURASE"/>
    <property type="match status" value="1"/>
</dbReference>
<evidence type="ECO:0000256" key="5">
    <source>
        <dbReference type="RuleBase" id="RU362075"/>
    </source>
</evidence>
<evidence type="ECO:0000259" key="6">
    <source>
        <dbReference type="Pfam" id="PF01593"/>
    </source>
</evidence>
<dbReference type="STRING" id="1017273.SAMN05443094_10878"/>
<dbReference type="Gene3D" id="3.50.50.60">
    <property type="entry name" value="FAD/NAD(P)-binding domain"/>
    <property type="match status" value="2"/>
</dbReference>
<dbReference type="NCBIfam" id="TIGR02734">
    <property type="entry name" value="crtI_fam"/>
    <property type="match status" value="1"/>
</dbReference>
<dbReference type="GO" id="GO:0016117">
    <property type="term" value="P:carotenoid biosynthetic process"/>
    <property type="evidence" value="ECO:0007669"/>
    <property type="project" value="UniProtKB-KW"/>
</dbReference>
<dbReference type="Proteomes" id="UP000215545">
    <property type="component" value="Unassembled WGS sequence"/>
</dbReference>
<name>A0A1N7AYB1_9BACI</name>
<dbReference type="OrthoDB" id="9814556at2"/>
<evidence type="ECO:0000256" key="4">
    <source>
        <dbReference type="ARBA" id="ARBA00038322"/>
    </source>
</evidence>
<dbReference type="GO" id="GO:0016491">
    <property type="term" value="F:oxidoreductase activity"/>
    <property type="evidence" value="ECO:0007669"/>
    <property type="project" value="UniProtKB-KW"/>
</dbReference>
<evidence type="ECO:0000313" key="7">
    <source>
        <dbReference type="EMBL" id="OXS75123.1"/>
    </source>
</evidence>
<dbReference type="SUPFAM" id="SSF51905">
    <property type="entry name" value="FAD/NAD(P)-binding domain"/>
    <property type="match status" value="1"/>
</dbReference>
<dbReference type="InterPro" id="IPR014105">
    <property type="entry name" value="Carotenoid/retinoid_OxRdtase"/>
</dbReference>
<dbReference type="InterPro" id="IPR036188">
    <property type="entry name" value="FAD/NAD-bd_sf"/>
</dbReference>
<evidence type="ECO:0000256" key="3">
    <source>
        <dbReference type="ARBA" id="ARBA00023002"/>
    </source>
</evidence>
<organism evidence="8 9">
    <name type="scientific">Domibacillus enclensis</name>
    <dbReference type="NCBI Taxonomy" id="1017273"/>
    <lineage>
        <taxon>Bacteria</taxon>
        <taxon>Bacillati</taxon>
        <taxon>Bacillota</taxon>
        <taxon>Bacilli</taxon>
        <taxon>Bacillales</taxon>
        <taxon>Bacillaceae</taxon>
        <taxon>Domibacillus</taxon>
    </lineage>
</organism>
<keyword evidence="2 5" id="KW-0125">Carotenoid biosynthesis</keyword>
<proteinExistence type="inferred from homology"/>
<dbReference type="InterPro" id="IPR002937">
    <property type="entry name" value="Amino_oxidase"/>
</dbReference>
<dbReference type="EMBL" id="FTLX01000008">
    <property type="protein sequence ID" value="SIR44012.1"/>
    <property type="molecule type" value="Genomic_DNA"/>
</dbReference>
<comment type="similarity">
    <text evidence="4">Belongs to the carotenoid/retinoid oxidoreductase family. CrtN subfamily.</text>
</comment>
<dbReference type="EMBL" id="MWSK01000008">
    <property type="protein sequence ID" value="OXS75123.1"/>
    <property type="molecule type" value="Genomic_DNA"/>
</dbReference>
<evidence type="ECO:0000313" key="8">
    <source>
        <dbReference type="EMBL" id="SIR44012.1"/>
    </source>
</evidence>
<gene>
    <name evidence="7" type="ORF">B1B05_15440</name>
    <name evidence="8" type="ORF">SAMN05443094_10878</name>
</gene>
<evidence type="ECO:0000313" key="10">
    <source>
        <dbReference type="Proteomes" id="UP000215545"/>
    </source>
</evidence>
<dbReference type="PANTHER" id="PTHR43734:SF1">
    <property type="entry name" value="PHYTOENE DESATURASE"/>
    <property type="match status" value="1"/>
</dbReference>
<evidence type="ECO:0000256" key="1">
    <source>
        <dbReference type="ARBA" id="ARBA00004829"/>
    </source>
</evidence>
<comment type="pathway">
    <text evidence="1 5">Carotenoid biosynthesis.</text>
</comment>
<reference evidence="8 9" key="1">
    <citation type="submission" date="2017-01" db="EMBL/GenBank/DDBJ databases">
        <authorList>
            <person name="Mah S.A."/>
            <person name="Swanson W.J."/>
            <person name="Moy G.W."/>
            <person name="Vacquier V.D."/>
        </authorList>
    </citation>
    <scope>NUCLEOTIDE SEQUENCE [LARGE SCALE GENOMIC DNA]</scope>
    <source>
        <strain evidence="8 9">NIO-1016</strain>
    </source>
</reference>
<dbReference type="AlphaFoldDB" id="A0A1N7AYB1"/>
<sequence>MKALIAGGGIGGMIGALLLRKQGLDVTLLEKEDRLGGRLQYAQQGEFKIDKGPTIVLLPEMFRKVMQMAGIPDHEYDLIRLNSMYDIHFHDGKTYTKYAEEANQLNEIERVFPGESAGFTRFMADMRVRFKKGNEAFLSRPFLTKSSFFNLETLSSLVKMKAYKGVESGLSDYFTDPDLINAYALQTLYIGGNPYTTPSIYSLVSFSEHEHGVYYVKGGYASIVELLERYLASAGVEVQCQTPVDRVCLNGTKAEGVESNGQLIKADVVVLNGDFPGAETLLGQKKRTYRPSSGCFLLYLGVNKVYKNKRMHQFYLSKSFKQNMRDIFQDQKLPGDPSVYVFNPSVTDPSLAPDGKSAMYVLVPVPSGEAVDWEKEKSAFSERILSLLEKNGFEGLQDAIEWMEIRTPKEAMAEGLFGGGSFGIAPALSQSGIFRPQVKVKGFDNVYAAGASVHPGGGVPIVMQGAAMMADAVANDFKTQLEKRRNDHEYSTRVPNM</sequence>
<evidence type="ECO:0000313" key="9">
    <source>
        <dbReference type="Proteomes" id="UP000186385"/>
    </source>
</evidence>
<protein>
    <submittedName>
        <fullName evidence="8">Phytoene desaturase</fullName>
    </submittedName>
</protein>
<reference evidence="7" key="3">
    <citation type="submission" date="2017-03" db="EMBL/GenBank/DDBJ databases">
        <authorList>
            <person name="Dastager S.G."/>
            <person name="Neurgaonkar P.S."/>
            <person name="Dharne M.S."/>
        </authorList>
    </citation>
    <scope>NUCLEOTIDE SEQUENCE</scope>
    <source>
        <strain evidence="7">DSM 25145</strain>
    </source>
</reference>